<accession>A0ACA9K493</accession>
<protein>
    <submittedName>
        <fullName evidence="1">18079_t:CDS:1</fullName>
    </submittedName>
</protein>
<name>A0ACA9K493_9GLOM</name>
<dbReference type="EMBL" id="CAJVPW010000353">
    <property type="protein sequence ID" value="CAG8451245.1"/>
    <property type="molecule type" value="Genomic_DNA"/>
</dbReference>
<proteinExistence type="predicted"/>
<reference evidence="1" key="1">
    <citation type="submission" date="2021-06" db="EMBL/GenBank/DDBJ databases">
        <authorList>
            <person name="Kallberg Y."/>
            <person name="Tangrot J."/>
            <person name="Rosling A."/>
        </authorList>
    </citation>
    <scope>NUCLEOTIDE SEQUENCE</scope>
    <source>
        <strain evidence="1">28 12/20/2015</strain>
    </source>
</reference>
<evidence type="ECO:0000313" key="1">
    <source>
        <dbReference type="EMBL" id="CAG8451245.1"/>
    </source>
</evidence>
<gene>
    <name evidence="1" type="ORF">SPELUC_LOCUS809</name>
</gene>
<comment type="caution">
    <text evidence="1">The sequence shown here is derived from an EMBL/GenBank/DDBJ whole genome shotgun (WGS) entry which is preliminary data.</text>
</comment>
<organism evidence="1 2">
    <name type="scientific">Cetraspora pellucida</name>
    <dbReference type="NCBI Taxonomy" id="1433469"/>
    <lineage>
        <taxon>Eukaryota</taxon>
        <taxon>Fungi</taxon>
        <taxon>Fungi incertae sedis</taxon>
        <taxon>Mucoromycota</taxon>
        <taxon>Glomeromycotina</taxon>
        <taxon>Glomeromycetes</taxon>
        <taxon>Diversisporales</taxon>
        <taxon>Gigasporaceae</taxon>
        <taxon>Cetraspora</taxon>
    </lineage>
</organism>
<keyword evidence="2" id="KW-1185">Reference proteome</keyword>
<evidence type="ECO:0000313" key="2">
    <source>
        <dbReference type="Proteomes" id="UP000789366"/>
    </source>
</evidence>
<dbReference type="Proteomes" id="UP000789366">
    <property type="component" value="Unassembled WGS sequence"/>
</dbReference>
<sequence length="68" mass="7517">MVLAKYIACLLIAPAAVIIIFDLVYFAIGSALNTIIKIGTRIKEHTRRGHTRRIDNVPSTAIKEAILK</sequence>